<evidence type="ECO:0000313" key="3">
    <source>
        <dbReference type="Proteomes" id="UP001596547"/>
    </source>
</evidence>
<comment type="caution">
    <text evidence="2">The sequence shown here is derived from an EMBL/GenBank/DDBJ whole genome shotgun (WGS) entry which is preliminary data.</text>
</comment>
<evidence type="ECO:0000313" key="2">
    <source>
        <dbReference type="EMBL" id="MFC7317005.1"/>
    </source>
</evidence>
<name>A0ABD6A9C2_9EURY</name>
<dbReference type="GeneID" id="79316342"/>
<accession>A0ABD6A9C2</accession>
<organism evidence="2 3">
    <name type="scientific">Halomarina halobia</name>
    <dbReference type="NCBI Taxonomy" id="3033386"/>
    <lineage>
        <taxon>Archaea</taxon>
        <taxon>Methanobacteriati</taxon>
        <taxon>Methanobacteriota</taxon>
        <taxon>Stenosarchaea group</taxon>
        <taxon>Halobacteria</taxon>
        <taxon>Halobacteriales</taxon>
        <taxon>Natronomonadaceae</taxon>
        <taxon>Halomarina</taxon>
    </lineage>
</organism>
<dbReference type="SUPFAM" id="SSF81301">
    <property type="entry name" value="Nucleotidyltransferase"/>
    <property type="match status" value="1"/>
</dbReference>
<dbReference type="AlphaFoldDB" id="A0ABD6A9C2"/>
<proteinExistence type="predicted"/>
<dbReference type="InterPro" id="IPR002934">
    <property type="entry name" value="Polymerase_NTP_transf_dom"/>
</dbReference>
<dbReference type="PANTHER" id="PTHR33933:SF1">
    <property type="entry name" value="PROTEIN ADENYLYLTRANSFERASE MNTA-RELATED"/>
    <property type="match status" value="1"/>
</dbReference>
<dbReference type="RefSeq" id="WP_276303736.1">
    <property type="nucleotide sequence ID" value="NZ_CP119992.1"/>
</dbReference>
<keyword evidence="3" id="KW-1185">Reference proteome</keyword>
<dbReference type="PANTHER" id="PTHR33933">
    <property type="entry name" value="NUCLEOTIDYLTRANSFERASE"/>
    <property type="match status" value="1"/>
</dbReference>
<reference evidence="2 3" key="1">
    <citation type="journal article" date="2019" name="Int. J. Syst. Evol. Microbiol.">
        <title>The Global Catalogue of Microorganisms (GCM) 10K type strain sequencing project: providing services to taxonomists for standard genome sequencing and annotation.</title>
        <authorList>
            <consortium name="The Broad Institute Genomics Platform"/>
            <consortium name="The Broad Institute Genome Sequencing Center for Infectious Disease"/>
            <person name="Wu L."/>
            <person name="Ma J."/>
        </authorList>
    </citation>
    <scope>NUCLEOTIDE SEQUENCE [LARGE SCALE GENOMIC DNA]</scope>
    <source>
        <strain evidence="2 3">PSR21</strain>
    </source>
</reference>
<dbReference type="InterPro" id="IPR052548">
    <property type="entry name" value="Type_VII_TA_antitoxin"/>
</dbReference>
<dbReference type="InterPro" id="IPR043519">
    <property type="entry name" value="NT_sf"/>
</dbReference>
<dbReference type="Proteomes" id="UP001596547">
    <property type="component" value="Unassembled WGS sequence"/>
</dbReference>
<dbReference type="Gene3D" id="3.30.460.10">
    <property type="entry name" value="Beta Polymerase, domain 2"/>
    <property type="match status" value="1"/>
</dbReference>
<dbReference type="Pfam" id="PF01909">
    <property type="entry name" value="NTP_transf_2"/>
    <property type="match status" value="1"/>
</dbReference>
<gene>
    <name evidence="2" type="ORF">ACFQPE_09380</name>
</gene>
<evidence type="ECO:0000259" key="1">
    <source>
        <dbReference type="Pfam" id="PF01909"/>
    </source>
</evidence>
<protein>
    <submittedName>
        <fullName evidence="2">Nucleotidyltransferase domain-containing protein</fullName>
    </submittedName>
</protein>
<sequence length="122" mass="13443">MSEREATSSPPSADTHALAAEAFVDRARSRFEAEITELYVFGSTVRGETRGLASDVDVLVVLDDSADQKAIADALRDLAYDVMLEYGPVVELHVLSGREFDQFRNEGNPFIENVIDEGRSYA</sequence>
<feature type="domain" description="Polymerase nucleotidyl transferase" evidence="1">
    <location>
        <begin position="24"/>
        <end position="104"/>
    </location>
</feature>
<dbReference type="EMBL" id="JBHTBF010000002">
    <property type="protein sequence ID" value="MFC7317005.1"/>
    <property type="molecule type" value="Genomic_DNA"/>
</dbReference>